<dbReference type="InterPro" id="IPR028098">
    <property type="entry name" value="Glyco_trans_4-like_N"/>
</dbReference>
<sequence length="369" mass="42299">MKIVFSTDQIHLHGGIEKVLAEKANYFADEVGYEVIILTCEQKGKKPCYPLSAKIQLMDLGIDYHREKSYFSPANLFKIPNHFFKLNQILQQLEPDAVIVSNFGFDYYGMPFFYNKAKKIKEFHSSRYFDAVARSQNKSIIKKLMYQFNDWIESKYDHLVVLNKDEVPYYKSDAVVVIPNPISIPKETALLDNKQAVAAGRISAVKGFDQLIKAWKIVHSKVPEWELHIYGEDYVGTRKQLEILIEENDLDQVVYFKGSSSNMTKTFQDYSLYALSSVTECFPMVLLESLAVGLPIVSFDCPNGPRNIISDKEDGLLAENQNIADLAKKILHLMQNQQQRKLFGKNAKQNSLQFSTSVVMKQWVNLLHS</sequence>
<dbReference type="Pfam" id="PF13439">
    <property type="entry name" value="Glyco_transf_4"/>
    <property type="match status" value="1"/>
</dbReference>
<organism evidence="3 4">
    <name type="scientific">Flavobacterium caseinilyticum</name>
    <dbReference type="NCBI Taxonomy" id="2541732"/>
    <lineage>
        <taxon>Bacteria</taxon>
        <taxon>Pseudomonadati</taxon>
        <taxon>Bacteroidota</taxon>
        <taxon>Flavobacteriia</taxon>
        <taxon>Flavobacteriales</taxon>
        <taxon>Flavobacteriaceae</taxon>
        <taxon>Flavobacterium</taxon>
    </lineage>
</organism>
<dbReference type="Gene3D" id="3.40.50.2000">
    <property type="entry name" value="Glycogen Phosphorylase B"/>
    <property type="match status" value="2"/>
</dbReference>
<comment type="caution">
    <text evidence="3">The sequence shown here is derived from an EMBL/GenBank/DDBJ whole genome shotgun (WGS) entry which is preliminary data.</text>
</comment>
<accession>A0A4R5AU51</accession>
<dbReference type="CDD" id="cd03820">
    <property type="entry name" value="GT4_AmsD-like"/>
    <property type="match status" value="1"/>
</dbReference>
<reference evidence="3 4" key="1">
    <citation type="submission" date="2019-03" db="EMBL/GenBank/DDBJ databases">
        <title>Flavobacterium AT-3-2 sp. nov., isolated from arctic soil.</title>
        <authorList>
            <person name="Chaudhary D.K."/>
        </authorList>
    </citation>
    <scope>NUCLEOTIDE SEQUENCE [LARGE SCALE GENOMIC DNA]</scope>
    <source>
        <strain evidence="3 4">AT-3-2</strain>
    </source>
</reference>
<keyword evidence="3" id="KW-0808">Transferase</keyword>
<evidence type="ECO:0000313" key="4">
    <source>
        <dbReference type="Proteomes" id="UP000295278"/>
    </source>
</evidence>
<dbReference type="PANTHER" id="PTHR12526:SF630">
    <property type="entry name" value="GLYCOSYLTRANSFERASE"/>
    <property type="match status" value="1"/>
</dbReference>
<dbReference type="InterPro" id="IPR001296">
    <property type="entry name" value="Glyco_trans_1"/>
</dbReference>
<protein>
    <submittedName>
        <fullName evidence="3">Glycosyltransferase family 4 protein</fullName>
    </submittedName>
</protein>
<dbReference type="Proteomes" id="UP000295278">
    <property type="component" value="Unassembled WGS sequence"/>
</dbReference>
<gene>
    <name evidence="3" type="ORF">E0F89_10260</name>
</gene>
<evidence type="ECO:0000259" key="1">
    <source>
        <dbReference type="Pfam" id="PF00534"/>
    </source>
</evidence>
<dbReference type="PANTHER" id="PTHR12526">
    <property type="entry name" value="GLYCOSYLTRANSFERASE"/>
    <property type="match status" value="1"/>
</dbReference>
<dbReference type="GO" id="GO:0016757">
    <property type="term" value="F:glycosyltransferase activity"/>
    <property type="evidence" value="ECO:0007669"/>
    <property type="project" value="InterPro"/>
</dbReference>
<evidence type="ECO:0000259" key="2">
    <source>
        <dbReference type="Pfam" id="PF13439"/>
    </source>
</evidence>
<dbReference type="RefSeq" id="WP_131909685.1">
    <property type="nucleotide sequence ID" value="NZ_SMFM01000004.1"/>
</dbReference>
<dbReference type="OrthoDB" id="9811239at2"/>
<keyword evidence="4" id="KW-1185">Reference proteome</keyword>
<dbReference type="EMBL" id="SMFM01000004">
    <property type="protein sequence ID" value="TDD75935.1"/>
    <property type="molecule type" value="Genomic_DNA"/>
</dbReference>
<feature type="domain" description="Glycosyltransferase subfamily 4-like N-terminal" evidence="2">
    <location>
        <begin position="14"/>
        <end position="183"/>
    </location>
</feature>
<dbReference type="AlphaFoldDB" id="A0A4R5AU51"/>
<dbReference type="Pfam" id="PF00534">
    <property type="entry name" value="Glycos_transf_1"/>
    <property type="match status" value="1"/>
</dbReference>
<evidence type="ECO:0000313" key="3">
    <source>
        <dbReference type="EMBL" id="TDD75935.1"/>
    </source>
</evidence>
<dbReference type="SUPFAM" id="SSF53756">
    <property type="entry name" value="UDP-Glycosyltransferase/glycogen phosphorylase"/>
    <property type="match status" value="1"/>
</dbReference>
<feature type="domain" description="Glycosyl transferase family 1" evidence="1">
    <location>
        <begin position="191"/>
        <end position="349"/>
    </location>
</feature>
<proteinExistence type="predicted"/>
<name>A0A4R5AU51_9FLAO</name>